<evidence type="ECO:0000313" key="2">
    <source>
        <dbReference type="Proteomes" id="UP000232688"/>
    </source>
</evidence>
<protein>
    <submittedName>
        <fullName evidence="1">Uncharacterized protein</fullName>
    </submittedName>
</protein>
<name>A0A2N0RDU6_9GLOM</name>
<gene>
    <name evidence="1" type="ORF">RhiirA1_466491</name>
</gene>
<dbReference type="EMBL" id="LLXH01000981">
    <property type="protein sequence ID" value="PKC61481.1"/>
    <property type="molecule type" value="Genomic_DNA"/>
</dbReference>
<reference evidence="1 2" key="1">
    <citation type="submission" date="2017-10" db="EMBL/GenBank/DDBJ databases">
        <title>Extensive intraspecific genome diversity in a model arbuscular mycorrhizal fungus.</title>
        <authorList>
            <person name="Chen E.C.H."/>
            <person name="Morin E."/>
            <person name="Baudet D."/>
            <person name="Noel J."/>
            <person name="Ndikumana S."/>
            <person name="Charron P."/>
            <person name="St-Onge C."/>
            <person name="Giorgi J."/>
            <person name="Grigoriev I.V."/>
            <person name="Roux C."/>
            <person name="Martin F.M."/>
            <person name="Corradi N."/>
        </authorList>
    </citation>
    <scope>NUCLEOTIDE SEQUENCE [LARGE SCALE GENOMIC DNA]</scope>
    <source>
        <strain evidence="1 2">A1</strain>
    </source>
</reference>
<proteinExistence type="predicted"/>
<accession>A0A2N0RDU6</accession>
<dbReference type="Proteomes" id="UP000232688">
    <property type="component" value="Unassembled WGS sequence"/>
</dbReference>
<reference evidence="1 2" key="2">
    <citation type="submission" date="2017-10" db="EMBL/GenBank/DDBJ databases">
        <title>Genome analyses suggest a sexual origin of heterokaryosis in a supposedly ancient asexual fungus.</title>
        <authorList>
            <person name="Corradi N."/>
            <person name="Sedzielewska K."/>
            <person name="Noel J."/>
            <person name="Charron P."/>
            <person name="Farinelli L."/>
            <person name="Marton T."/>
            <person name="Kruger M."/>
            <person name="Pelin A."/>
            <person name="Brachmann A."/>
            <person name="Corradi N."/>
        </authorList>
    </citation>
    <scope>NUCLEOTIDE SEQUENCE [LARGE SCALE GENOMIC DNA]</scope>
    <source>
        <strain evidence="1 2">A1</strain>
    </source>
</reference>
<dbReference type="VEuPathDB" id="FungiDB:RhiirA1_466491"/>
<evidence type="ECO:0000313" key="1">
    <source>
        <dbReference type="EMBL" id="PKC61481.1"/>
    </source>
</evidence>
<dbReference type="AlphaFoldDB" id="A0A2N0RDU6"/>
<comment type="caution">
    <text evidence="1">The sequence shown here is derived from an EMBL/GenBank/DDBJ whole genome shotgun (WGS) entry which is preliminary data.</text>
</comment>
<organism evidence="1 2">
    <name type="scientific">Rhizophagus irregularis</name>
    <dbReference type="NCBI Taxonomy" id="588596"/>
    <lineage>
        <taxon>Eukaryota</taxon>
        <taxon>Fungi</taxon>
        <taxon>Fungi incertae sedis</taxon>
        <taxon>Mucoromycota</taxon>
        <taxon>Glomeromycotina</taxon>
        <taxon>Glomeromycetes</taxon>
        <taxon>Glomerales</taxon>
        <taxon>Glomeraceae</taxon>
        <taxon>Rhizophagus</taxon>
    </lineage>
</organism>
<sequence length="114" mass="13126">MLTEKHDTNYLKGEELIPFTAKSDAKKILGSVNNTSSEVSYDQEKHWKNYIDGSVIDIGTARIADLNIYDKNFNLVDEIYIMIENWITPIKAETLAFLMVLNVSSYMLKNKLYI</sequence>